<protein>
    <submittedName>
        <fullName evidence="2">Uncharacterized protein</fullName>
    </submittedName>
</protein>
<reference evidence="2" key="1">
    <citation type="journal article" date="2013" name="J. Plant Res.">
        <title>Effect of fungi and light on seed germination of three Opuntia species from semiarid lands of central Mexico.</title>
        <authorList>
            <person name="Delgado-Sanchez P."/>
            <person name="Jimenez-Bremont J.F."/>
            <person name="Guerrero-Gonzalez Mde L."/>
            <person name="Flores J."/>
        </authorList>
    </citation>
    <scope>NUCLEOTIDE SEQUENCE</scope>
    <source>
        <tissue evidence="2">Cladode</tissue>
    </source>
</reference>
<proteinExistence type="predicted"/>
<evidence type="ECO:0000256" key="1">
    <source>
        <dbReference type="SAM" id="MobiDB-lite"/>
    </source>
</evidence>
<accession>A0A7C8YTF8</accession>
<sequence length="102" mass="10843">MGKLTYSHCFTSSRSFTGSTLSSISTSNSYATDCPTNTSLISNPDILNSAALKPNPFTIASFKSEMALEKGGLTPGEETTENEGATTKDKIKARRTQDAISI</sequence>
<evidence type="ECO:0000313" key="2">
    <source>
        <dbReference type="EMBL" id="MBA4626252.1"/>
    </source>
</evidence>
<feature type="region of interest" description="Disordered" evidence="1">
    <location>
        <begin position="72"/>
        <end position="102"/>
    </location>
</feature>
<dbReference type="AlphaFoldDB" id="A0A7C8YTF8"/>
<name>A0A7C8YTF8_OPUST</name>
<dbReference type="EMBL" id="GISG01055668">
    <property type="protein sequence ID" value="MBA4626252.1"/>
    <property type="molecule type" value="Transcribed_RNA"/>
</dbReference>
<reference evidence="2" key="2">
    <citation type="submission" date="2020-07" db="EMBL/GenBank/DDBJ databases">
        <authorList>
            <person name="Vera ALvarez R."/>
            <person name="Arias-Moreno D.M."/>
            <person name="Jimenez-Jacinto V."/>
            <person name="Jimenez-Bremont J.F."/>
            <person name="Swaminathan K."/>
            <person name="Moose S.P."/>
            <person name="Guerrero-Gonzalez M.L."/>
            <person name="Marino-Ramirez L."/>
            <person name="Landsman D."/>
            <person name="Rodriguez-Kessler M."/>
            <person name="Delgado-Sanchez P."/>
        </authorList>
    </citation>
    <scope>NUCLEOTIDE SEQUENCE</scope>
    <source>
        <tissue evidence="2">Cladode</tissue>
    </source>
</reference>
<dbReference type="EMBL" id="GISG01055670">
    <property type="protein sequence ID" value="MBA4626254.1"/>
    <property type="molecule type" value="Transcribed_RNA"/>
</dbReference>
<organism evidence="2">
    <name type="scientific">Opuntia streptacantha</name>
    <name type="common">Prickly pear cactus</name>
    <name type="synonym">Opuntia cardona</name>
    <dbReference type="NCBI Taxonomy" id="393608"/>
    <lineage>
        <taxon>Eukaryota</taxon>
        <taxon>Viridiplantae</taxon>
        <taxon>Streptophyta</taxon>
        <taxon>Embryophyta</taxon>
        <taxon>Tracheophyta</taxon>
        <taxon>Spermatophyta</taxon>
        <taxon>Magnoliopsida</taxon>
        <taxon>eudicotyledons</taxon>
        <taxon>Gunneridae</taxon>
        <taxon>Pentapetalae</taxon>
        <taxon>Caryophyllales</taxon>
        <taxon>Cactineae</taxon>
        <taxon>Cactaceae</taxon>
        <taxon>Opuntioideae</taxon>
        <taxon>Opuntia</taxon>
    </lineage>
</organism>
<feature type="compositionally biased region" description="Low complexity" evidence="1">
    <location>
        <begin position="72"/>
        <end position="85"/>
    </location>
</feature>